<dbReference type="EMBL" id="JBHUIP010000014">
    <property type="protein sequence ID" value="MFD2264815.1"/>
    <property type="molecule type" value="Genomic_DNA"/>
</dbReference>
<dbReference type="InterPro" id="IPR012338">
    <property type="entry name" value="Beta-lactam/transpept-like"/>
</dbReference>
<proteinExistence type="predicted"/>
<dbReference type="PANTHER" id="PTHR43283:SF11">
    <property type="entry name" value="BETA-LACTAMASE-RELATED DOMAIN-CONTAINING PROTEIN"/>
    <property type="match status" value="1"/>
</dbReference>
<evidence type="ECO:0000259" key="2">
    <source>
        <dbReference type="Pfam" id="PF00144"/>
    </source>
</evidence>
<dbReference type="InterPro" id="IPR001466">
    <property type="entry name" value="Beta-lactam-related"/>
</dbReference>
<dbReference type="PANTHER" id="PTHR43283">
    <property type="entry name" value="BETA-LACTAMASE-RELATED"/>
    <property type="match status" value="1"/>
</dbReference>
<accession>A0ABW5DVD5</accession>
<keyword evidence="1 3" id="KW-0378">Hydrolase</keyword>
<evidence type="ECO:0000313" key="3">
    <source>
        <dbReference type="EMBL" id="MFD2264815.1"/>
    </source>
</evidence>
<dbReference type="Proteomes" id="UP001597295">
    <property type="component" value="Unassembled WGS sequence"/>
</dbReference>
<sequence length="331" mass="35720">MIDAVFAPVESAIAQGKIPGAVLGILDKEGVRHIRHAGVAQRVPTERAMTPDKVFDLASLTKVLLTVPSVLRLVAEGRIDLDDPISAAIPDLYQYVAGHALRKITLRQCLSHQSGLPAVEPIYTWGSDAETLKALVLQKDWPLGANVYSDINFIWLGLVVERLTGKKLRDLAVEAGFQAGAPASQAVATENCQWRGRVMCGEVHDENAYSLGGISGHAGLFGTVDQVLDAAEAILKQTWLPKAALDAMVEPQSDQRALGWERRYPGWPGGSLCSPGTIGHTGFTGVGLWVDRDRGFAWTLLTNRVHPSRHFDSGIMPLRRAVGNLTSALLA</sequence>
<gene>
    <name evidence="3" type="ORF">ACFSM5_18055</name>
</gene>
<evidence type="ECO:0000313" key="4">
    <source>
        <dbReference type="Proteomes" id="UP001597295"/>
    </source>
</evidence>
<dbReference type="EC" id="3.-.-.-" evidence="3"/>
<name>A0ABW5DVD5_9PROT</name>
<organism evidence="3 4">
    <name type="scientific">Lacibacterium aquatile</name>
    <dbReference type="NCBI Taxonomy" id="1168082"/>
    <lineage>
        <taxon>Bacteria</taxon>
        <taxon>Pseudomonadati</taxon>
        <taxon>Pseudomonadota</taxon>
        <taxon>Alphaproteobacteria</taxon>
        <taxon>Rhodospirillales</taxon>
        <taxon>Rhodospirillaceae</taxon>
    </lineage>
</organism>
<protein>
    <submittedName>
        <fullName evidence="3">Serine hydrolase domain-containing protein</fullName>
        <ecNumber evidence="3">3.-.-.-</ecNumber>
    </submittedName>
</protein>
<reference evidence="4" key="1">
    <citation type="journal article" date="2019" name="Int. J. Syst. Evol. Microbiol.">
        <title>The Global Catalogue of Microorganisms (GCM) 10K type strain sequencing project: providing services to taxonomists for standard genome sequencing and annotation.</title>
        <authorList>
            <consortium name="The Broad Institute Genomics Platform"/>
            <consortium name="The Broad Institute Genome Sequencing Center for Infectious Disease"/>
            <person name="Wu L."/>
            <person name="Ma J."/>
        </authorList>
    </citation>
    <scope>NUCLEOTIDE SEQUENCE [LARGE SCALE GENOMIC DNA]</scope>
    <source>
        <strain evidence="4">CGMCC 1.19062</strain>
    </source>
</reference>
<dbReference type="InterPro" id="IPR050789">
    <property type="entry name" value="Diverse_Enzym_Activities"/>
</dbReference>
<dbReference type="SUPFAM" id="SSF56601">
    <property type="entry name" value="beta-lactamase/transpeptidase-like"/>
    <property type="match status" value="1"/>
</dbReference>
<comment type="caution">
    <text evidence="3">The sequence shown here is derived from an EMBL/GenBank/DDBJ whole genome shotgun (WGS) entry which is preliminary data.</text>
</comment>
<dbReference type="Pfam" id="PF00144">
    <property type="entry name" value="Beta-lactamase"/>
    <property type="match status" value="1"/>
</dbReference>
<feature type="domain" description="Beta-lactamase-related" evidence="2">
    <location>
        <begin position="11"/>
        <end position="310"/>
    </location>
</feature>
<dbReference type="RefSeq" id="WP_379877948.1">
    <property type="nucleotide sequence ID" value="NZ_JBHUIP010000014.1"/>
</dbReference>
<dbReference type="Gene3D" id="3.40.710.10">
    <property type="entry name" value="DD-peptidase/beta-lactamase superfamily"/>
    <property type="match status" value="1"/>
</dbReference>
<keyword evidence="4" id="KW-1185">Reference proteome</keyword>
<evidence type="ECO:0000256" key="1">
    <source>
        <dbReference type="ARBA" id="ARBA00022801"/>
    </source>
</evidence>
<dbReference type="GO" id="GO:0016787">
    <property type="term" value="F:hydrolase activity"/>
    <property type="evidence" value="ECO:0007669"/>
    <property type="project" value="UniProtKB-KW"/>
</dbReference>